<dbReference type="Gene3D" id="3.20.20.80">
    <property type="entry name" value="Glycosidases"/>
    <property type="match status" value="1"/>
</dbReference>
<comment type="similarity">
    <text evidence="2">Belongs to the glycosyl hydrolase 20 family.</text>
</comment>
<keyword evidence="10" id="KW-1185">Reference proteome</keyword>
<dbReference type="Pfam" id="PF02838">
    <property type="entry name" value="Glyco_hydro_20b"/>
    <property type="match status" value="1"/>
</dbReference>
<sequence length="643" mass="73215">MLVFLSLWLTANCVPPTIVPYPNSMTVHGGQWSITKDSQIGYNPNFADAQKLANFISDSLVSPLGYRLKVVSDQPSFGIYLDQESESIDEYTLSMDQNVATIYGKNYERLFNGFQSLLQILPPQIYSKTAQTGIEWTAPCVTVVDAPRFQWRGLMVDICRHFFTVDEIKTILDGMCHYKMNTLHFHMTEDQGWRLELKKYPLLTEVGSIRDESPKMWDRNHGDGIPYGPFYLTADDVKEIINYAHDRSITVVPEIEMPGHALACLSGYPQYSCTGGPFKPRCIWGVEEDIFCAGNDDTIQFLEDLLDEVLNIFPSEYIHLGGDECPRTRWEKCPKCQQRMKDNGLTNTDQLQSWFTQHFANYLAAKGHKLIGWDEVLVGGLKFPPEATIMIYHGVDSAITAAQRGHNVIMAQDKYIYLDYYQFCGKETYEYIYGYNSIHRVYHYDPTGGIDDNLKHFIIGAQAQLWSECIWDIEQLQYKAFPRGIALAESTWSKLEDKDFSRFMRDFERTQKERLECMGLNAAPIHFGERAEWKSGDFPANQWVTAEWTVTGVTVQKAQMEAAFLYTSGNHMLRMRNVKMLYDGAVIAEDNHEGTAEENPKNNIYTLNPGSGPGNKKITISAEVYCDGGSDSNGVIYVYGKTL</sequence>
<organism evidence="9 10">
    <name type="scientific">Tritrichomonas foetus</name>
    <dbReference type="NCBI Taxonomy" id="1144522"/>
    <lineage>
        <taxon>Eukaryota</taxon>
        <taxon>Metamonada</taxon>
        <taxon>Parabasalia</taxon>
        <taxon>Tritrichomonadida</taxon>
        <taxon>Tritrichomonadidae</taxon>
        <taxon>Tritrichomonas</taxon>
    </lineage>
</organism>
<dbReference type="EMBL" id="MLAK01001182">
    <property type="protein sequence ID" value="OHS96339.1"/>
    <property type="molecule type" value="Genomic_DNA"/>
</dbReference>
<dbReference type="SUPFAM" id="SSF51445">
    <property type="entry name" value="(Trans)glycosidases"/>
    <property type="match status" value="1"/>
</dbReference>
<dbReference type="PRINTS" id="PR00738">
    <property type="entry name" value="GLHYDRLASE20"/>
</dbReference>
<dbReference type="Pfam" id="PF00728">
    <property type="entry name" value="Glyco_hydro_20"/>
    <property type="match status" value="1"/>
</dbReference>
<comment type="caution">
    <text evidence="9">The sequence shown here is derived from an EMBL/GenBank/DDBJ whole genome shotgun (WGS) entry which is preliminary data.</text>
</comment>
<dbReference type="InterPro" id="IPR015883">
    <property type="entry name" value="Glyco_hydro_20_cat"/>
</dbReference>
<dbReference type="AlphaFoldDB" id="A0A1J4JFB4"/>
<evidence type="ECO:0000259" key="8">
    <source>
        <dbReference type="Pfam" id="PF02838"/>
    </source>
</evidence>
<dbReference type="InterPro" id="IPR017853">
    <property type="entry name" value="GH"/>
</dbReference>
<dbReference type="PANTHER" id="PTHR22600">
    <property type="entry name" value="BETA-HEXOSAMINIDASE"/>
    <property type="match status" value="1"/>
</dbReference>
<dbReference type="CDD" id="cd06563">
    <property type="entry name" value="GH20_chitobiase-like"/>
    <property type="match status" value="1"/>
</dbReference>
<evidence type="ECO:0000256" key="1">
    <source>
        <dbReference type="ARBA" id="ARBA00001231"/>
    </source>
</evidence>
<evidence type="ECO:0000256" key="4">
    <source>
        <dbReference type="ARBA" id="ARBA00022801"/>
    </source>
</evidence>
<evidence type="ECO:0000256" key="3">
    <source>
        <dbReference type="ARBA" id="ARBA00012663"/>
    </source>
</evidence>
<reference evidence="9" key="1">
    <citation type="submission" date="2016-10" db="EMBL/GenBank/DDBJ databases">
        <authorList>
            <person name="Benchimol M."/>
            <person name="Almeida L.G."/>
            <person name="Vasconcelos A.T."/>
            <person name="Perreira-Neves A."/>
            <person name="Rosa I.A."/>
            <person name="Tasca T."/>
            <person name="Bogo M.R."/>
            <person name="de Souza W."/>
        </authorList>
    </citation>
    <scope>NUCLEOTIDE SEQUENCE [LARGE SCALE GENOMIC DNA]</scope>
    <source>
        <strain evidence="9">K</strain>
    </source>
</reference>
<keyword evidence="4" id="KW-0378">Hydrolase</keyword>
<dbReference type="InterPro" id="IPR015882">
    <property type="entry name" value="HEX_bac_N"/>
</dbReference>
<dbReference type="GO" id="GO:0004563">
    <property type="term" value="F:beta-N-acetylhexosaminidase activity"/>
    <property type="evidence" value="ECO:0007669"/>
    <property type="project" value="UniProtKB-EC"/>
</dbReference>
<keyword evidence="5" id="KW-0326">Glycosidase</keyword>
<dbReference type="PANTHER" id="PTHR22600:SF57">
    <property type="entry name" value="BETA-N-ACETYLHEXOSAMINIDASE"/>
    <property type="match status" value="1"/>
</dbReference>
<feature type="domain" description="Glycoside hydrolase family 20 catalytic" evidence="7">
    <location>
        <begin position="149"/>
        <end position="494"/>
    </location>
</feature>
<evidence type="ECO:0000256" key="2">
    <source>
        <dbReference type="ARBA" id="ARBA00006285"/>
    </source>
</evidence>
<dbReference type="OrthoDB" id="428480at2759"/>
<dbReference type="InterPro" id="IPR029018">
    <property type="entry name" value="Hex-like_dom2"/>
</dbReference>
<dbReference type="RefSeq" id="XP_068349476.1">
    <property type="nucleotide sequence ID" value="XM_068495180.1"/>
</dbReference>
<feature type="domain" description="Beta-hexosaminidase bacterial type N-terminal" evidence="8">
    <location>
        <begin position="16"/>
        <end position="146"/>
    </location>
</feature>
<dbReference type="InterPro" id="IPR025705">
    <property type="entry name" value="Beta_hexosaminidase_sua/sub"/>
</dbReference>
<evidence type="ECO:0000313" key="9">
    <source>
        <dbReference type="EMBL" id="OHS96339.1"/>
    </source>
</evidence>
<feature type="active site" description="Proton donor" evidence="6">
    <location>
        <position position="324"/>
    </location>
</feature>
<dbReference type="GO" id="GO:0005975">
    <property type="term" value="P:carbohydrate metabolic process"/>
    <property type="evidence" value="ECO:0007669"/>
    <property type="project" value="InterPro"/>
</dbReference>
<protein>
    <recommendedName>
        <fullName evidence="3">beta-N-acetylhexosaminidase</fullName>
        <ecNumber evidence="3">3.2.1.52</ecNumber>
    </recommendedName>
</protein>
<evidence type="ECO:0000256" key="6">
    <source>
        <dbReference type="PIRSR" id="PIRSR625705-1"/>
    </source>
</evidence>
<name>A0A1J4JFB4_9EUKA</name>
<comment type="catalytic activity">
    <reaction evidence="1">
        <text>Hydrolysis of terminal non-reducing N-acetyl-D-hexosamine residues in N-acetyl-beta-D-hexosaminides.</text>
        <dbReference type="EC" id="3.2.1.52"/>
    </reaction>
</comment>
<accession>A0A1J4JFB4</accession>
<dbReference type="SUPFAM" id="SSF55545">
    <property type="entry name" value="beta-N-acetylhexosaminidase-like domain"/>
    <property type="match status" value="1"/>
</dbReference>
<evidence type="ECO:0000256" key="5">
    <source>
        <dbReference type="ARBA" id="ARBA00023295"/>
    </source>
</evidence>
<dbReference type="VEuPathDB" id="TrichDB:TRFO_09985"/>
<evidence type="ECO:0000313" key="10">
    <source>
        <dbReference type="Proteomes" id="UP000179807"/>
    </source>
</evidence>
<dbReference type="EC" id="3.2.1.52" evidence="3"/>
<dbReference type="Gene3D" id="3.30.379.10">
    <property type="entry name" value="Chitobiase/beta-hexosaminidase domain 2-like"/>
    <property type="match status" value="1"/>
</dbReference>
<dbReference type="GO" id="GO:0016020">
    <property type="term" value="C:membrane"/>
    <property type="evidence" value="ECO:0007669"/>
    <property type="project" value="TreeGrafter"/>
</dbReference>
<dbReference type="GeneID" id="94829884"/>
<gene>
    <name evidence="9" type="primary">exo</name>
    <name evidence="9" type="ORF">TRFO_09985</name>
</gene>
<evidence type="ECO:0000259" key="7">
    <source>
        <dbReference type="Pfam" id="PF00728"/>
    </source>
</evidence>
<dbReference type="Proteomes" id="UP000179807">
    <property type="component" value="Unassembled WGS sequence"/>
</dbReference>
<proteinExistence type="inferred from homology"/>
<dbReference type="GO" id="GO:0030203">
    <property type="term" value="P:glycosaminoglycan metabolic process"/>
    <property type="evidence" value="ECO:0007669"/>
    <property type="project" value="TreeGrafter"/>
</dbReference>